<proteinExistence type="predicted"/>
<feature type="compositionally biased region" description="Gly residues" evidence="1">
    <location>
        <begin position="223"/>
        <end position="232"/>
    </location>
</feature>
<reference evidence="2 3" key="1">
    <citation type="submission" date="2016-10" db="EMBL/GenBank/DDBJ databases">
        <title>Proteomics and genomics reveal pathogen-plant mechanisms compatible with a hemibiotrophic lifestyle of Diplodia corticola.</title>
        <authorList>
            <person name="Fernandes I."/>
            <person name="De Jonge R."/>
            <person name="Van De Peer Y."/>
            <person name="Devreese B."/>
            <person name="Alves A."/>
            <person name="Esteves A.C."/>
        </authorList>
    </citation>
    <scope>NUCLEOTIDE SEQUENCE [LARGE SCALE GENOMIC DNA]</scope>
    <source>
        <strain evidence="2 3">CBS 112549</strain>
    </source>
</reference>
<keyword evidence="3" id="KW-1185">Reference proteome</keyword>
<dbReference type="AlphaFoldDB" id="A0A1J9RTR4"/>
<dbReference type="EMBL" id="MNUE01000050">
    <property type="protein sequence ID" value="OJD31260.1"/>
    <property type="molecule type" value="Genomic_DNA"/>
</dbReference>
<feature type="compositionally biased region" description="Low complexity" evidence="1">
    <location>
        <begin position="96"/>
        <end position="114"/>
    </location>
</feature>
<feature type="region of interest" description="Disordered" evidence="1">
    <location>
        <begin position="223"/>
        <end position="245"/>
    </location>
</feature>
<feature type="compositionally biased region" description="Acidic residues" evidence="1">
    <location>
        <begin position="236"/>
        <end position="245"/>
    </location>
</feature>
<accession>A0A1J9RTR4</accession>
<gene>
    <name evidence="2" type="ORF">BKCO1_5000064</name>
</gene>
<feature type="region of interest" description="Disordered" evidence="1">
    <location>
        <begin position="363"/>
        <end position="386"/>
    </location>
</feature>
<evidence type="ECO:0000313" key="3">
    <source>
        <dbReference type="Proteomes" id="UP000183809"/>
    </source>
</evidence>
<comment type="caution">
    <text evidence="2">The sequence shown here is derived from an EMBL/GenBank/DDBJ whole genome shotgun (WGS) entry which is preliminary data.</text>
</comment>
<name>A0A1J9RTR4_9PEZI</name>
<sequence length="399" mass="43827">MNSPANMNAAQNEMDTRVTMMLNRAFTLAINHLDGESQQFARDLHAASIEYYTNGPQAIKTSMASLIQSSSDVPRATAAAINLLVDAIINNTPHGATSPPSSPANTSSNNTRPPTQAIQCLRVMLDDARAQATWERTTLRPAPNTTTPGNGNGGPTPFYTTLFTPGGRYLRPANTTTTNAGGSAGTGPSQAFDQHARLHNTLFWHRAGARALPFPYTWPMTGGGGGNGGDSNGGDNDNDNGDGDWADARTVEALNRAWRYWLARLGYADPLGEHRGPWAREEREFVAGLMGEEGDGEETRMHDVEVVEALNAAFAGRMVSLRWMGEEVEVAFRARGVLGLREGVEGEGVAGWRRERWEREWEEDRAEVERRGRRGREEEEERRRRERAVLPAWLWGALG</sequence>
<evidence type="ECO:0000256" key="1">
    <source>
        <dbReference type="SAM" id="MobiDB-lite"/>
    </source>
</evidence>
<dbReference type="GeneID" id="31016920"/>
<organism evidence="2 3">
    <name type="scientific">Diplodia corticola</name>
    <dbReference type="NCBI Taxonomy" id="236234"/>
    <lineage>
        <taxon>Eukaryota</taxon>
        <taxon>Fungi</taxon>
        <taxon>Dikarya</taxon>
        <taxon>Ascomycota</taxon>
        <taxon>Pezizomycotina</taxon>
        <taxon>Dothideomycetes</taxon>
        <taxon>Dothideomycetes incertae sedis</taxon>
        <taxon>Botryosphaeriales</taxon>
        <taxon>Botryosphaeriaceae</taxon>
        <taxon>Diplodia</taxon>
    </lineage>
</organism>
<feature type="region of interest" description="Disordered" evidence="1">
    <location>
        <begin position="92"/>
        <end position="114"/>
    </location>
</feature>
<dbReference type="RefSeq" id="XP_020127520.1">
    <property type="nucleotide sequence ID" value="XM_020276659.1"/>
</dbReference>
<dbReference type="Proteomes" id="UP000183809">
    <property type="component" value="Unassembled WGS sequence"/>
</dbReference>
<evidence type="ECO:0000313" key="2">
    <source>
        <dbReference type="EMBL" id="OJD31260.1"/>
    </source>
</evidence>
<protein>
    <submittedName>
        <fullName evidence="2">Uncharacterized protein</fullName>
    </submittedName>
</protein>
<feature type="compositionally biased region" description="Basic and acidic residues" evidence="1">
    <location>
        <begin position="367"/>
        <end position="383"/>
    </location>
</feature>